<comment type="similarity">
    <text evidence="1">Belongs to the alkB family.</text>
</comment>
<dbReference type="GO" id="GO:0046872">
    <property type="term" value="F:metal ion binding"/>
    <property type="evidence" value="ECO:0007669"/>
    <property type="project" value="UniProtKB-KW"/>
</dbReference>
<organism evidence="6 7">
    <name type="scientific">Halteria grandinella</name>
    <dbReference type="NCBI Taxonomy" id="5974"/>
    <lineage>
        <taxon>Eukaryota</taxon>
        <taxon>Sar</taxon>
        <taxon>Alveolata</taxon>
        <taxon>Ciliophora</taxon>
        <taxon>Intramacronucleata</taxon>
        <taxon>Spirotrichea</taxon>
        <taxon>Stichotrichia</taxon>
        <taxon>Sporadotrichida</taxon>
        <taxon>Halteriidae</taxon>
        <taxon>Halteria</taxon>
    </lineage>
</organism>
<evidence type="ECO:0000256" key="3">
    <source>
        <dbReference type="ARBA" id="ARBA00022964"/>
    </source>
</evidence>
<dbReference type="InterPro" id="IPR037151">
    <property type="entry name" value="AlkB-like_sf"/>
</dbReference>
<dbReference type="AlphaFoldDB" id="A0A8J8NQJ3"/>
<accession>A0A8J8NQJ3</accession>
<keyword evidence="5" id="KW-0408">Iron</keyword>
<dbReference type="SUPFAM" id="SSF51197">
    <property type="entry name" value="Clavaminate synthase-like"/>
    <property type="match status" value="1"/>
</dbReference>
<evidence type="ECO:0000256" key="2">
    <source>
        <dbReference type="ARBA" id="ARBA00022723"/>
    </source>
</evidence>
<dbReference type="GO" id="GO:0051213">
    <property type="term" value="F:dioxygenase activity"/>
    <property type="evidence" value="ECO:0007669"/>
    <property type="project" value="UniProtKB-KW"/>
</dbReference>
<keyword evidence="3" id="KW-0223">Dioxygenase</keyword>
<evidence type="ECO:0000256" key="1">
    <source>
        <dbReference type="ARBA" id="ARBA00007879"/>
    </source>
</evidence>
<dbReference type="InterPro" id="IPR032862">
    <property type="entry name" value="ALKBH6"/>
</dbReference>
<evidence type="ECO:0000313" key="6">
    <source>
        <dbReference type="EMBL" id="TNV80062.1"/>
    </source>
</evidence>
<gene>
    <name evidence="6" type="ORF">FGO68_gene15167</name>
</gene>
<dbReference type="Gene3D" id="2.60.120.590">
    <property type="entry name" value="Alpha-ketoglutarate-dependent dioxygenase AlkB-like"/>
    <property type="match status" value="1"/>
</dbReference>
<keyword evidence="2" id="KW-0479">Metal-binding</keyword>
<name>A0A8J8NQJ3_HALGN</name>
<dbReference type="PANTHER" id="PTHR46030">
    <property type="entry name" value="ALPHA-KETOGLUTARATE-DEPENDENT DIOXYGENASE ALKB HOMOLOG 6"/>
    <property type="match status" value="1"/>
</dbReference>
<keyword evidence="4" id="KW-0560">Oxidoreductase</keyword>
<comment type="caution">
    <text evidence="6">The sequence shown here is derived from an EMBL/GenBank/DDBJ whole genome shotgun (WGS) entry which is preliminary data.</text>
</comment>
<evidence type="ECO:0008006" key="8">
    <source>
        <dbReference type="Google" id="ProtNLM"/>
    </source>
</evidence>
<protein>
    <recommendedName>
        <fullName evidence="8">Fe2OG dioxygenase domain-containing protein</fullName>
    </recommendedName>
</protein>
<dbReference type="GO" id="GO:0005634">
    <property type="term" value="C:nucleus"/>
    <property type="evidence" value="ECO:0007669"/>
    <property type="project" value="TreeGrafter"/>
</dbReference>
<evidence type="ECO:0000313" key="7">
    <source>
        <dbReference type="Proteomes" id="UP000785679"/>
    </source>
</evidence>
<dbReference type="PANTHER" id="PTHR46030:SF1">
    <property type="entry name" value="ALPHA-KETOGLUTARATE-DEPENDENT DIOXYGENASE ALKB HOMOLOG 6"/>
    <property type="match status" value="1"/>
</dbReference>
<proteinExistence type="inferred from homology"/>
<dbReference type="Proteomes" id="UP000785679">
    <property type="component" value="Unassembled WGS sequence"/>
</dbReference>
<keyword evidence="7" id="KW-1185">Reference proteome</keyword>
<reference evidence="6" key="1">
    <citation type="submission" date="2019-06" db="EMBL/GenBank/DDBJ databases">
        <authorList>
            <person name="Zheng W."/>
        </authorList>
    </citation>
    <scope>NUCLEOTIDE SEQUENCE</scope>
    <source>
        <strain evidence="6">QDHG01</strain>
    </source>
</reference>
<evidence type="ECO:0000256" key="5">
    <source>
        <dbReference type="ARBA" id="ARBA00023004"/>
    </source>
</evidence>
<evidence type="ECO:0000256" key="4">
    <source>
        <dbReference type="ARBA" id="ARBA00023002"/>
    </source>
</evidence>
<dbReference type="EMBL" id="RRYP01008036">
    <property type="protein sequence ID" value="TNV80062.1"/>
    <property type="molecule type" value="Genomic_DNA"/>
</dbReference>
<sequence>MAVNLKNIKSLLKQKAQPKEEVKQDLPQSAVPDYSKLFCEKLLSEKQPRLDLESYKVPGTDTAYYIKDYLNKEQEQTLLHCIFNLDQERWFEMKSGRALKRYGGEVGPTGLQSQEPLPPYFEAIARGLYERGLFPCEHGAPNHILLNKYKPGDGIMPHKDGPAYHPFVCILSLNSGLILNIWETLEDSRPSTEDGIPKYKARFYLEPRSLFIFTEKHYLDHFHGIEEAVEDRISNDPASPWYVHNLTMTNLTLPNKGEESEQLVGAAKQKQGGEAIIERSDFRLSLTIRYVPLSKE</sequence>
<dbReference type="OrthoDB" id="412814at2759"/>